<dbReference type="RefSeq" id="WP_054491572.1">
    <property type="nucleotide sequence ID" value="NZ_BBZA01000003.1"/>
</dbReference>
<dbReference type="PANTHER" id="PTHR42912">
    <property type="entry name" value="METHYLTRANSFERASE"/>
    <property type="match status" value="1"/>
</dbReference>
<organism evidence="2 3">
    <name type="scientific">Ardenticatena maritima</name>
    <dbReference type="NCBI Taxonomy" id="872965"/>
    <lineage>
        <taxon>Bacteria</taxon>
        <taxon>Bacillati</taxon>
        <taxon>Chloroflexota</taxon>
        <taxon>Ardenticatenia</taxon>
        <taxon>Ardenticatenales</taxon>
        <taxon>Ardenticatenaceae</taxon>
        <taxon>Ardenticatena</taxon>
    </lineage>
</organism>
<dbReference type="InterPro" id="IPR050508">
    <property type="entry name" value="Methyltransf_Superfamily"/>
</dbReference>
<proteinExistence type="predicted"/>
<dbReference type="InParanoid" id="A0A0M8K4U8"/>
<dbReference type="OrthoDB" id="156058at2"/>
<name>A0A0M8K4U8_9CHLR</name>
<evidence type="ECO:0000313" key="3">
    <source>
        <dbReference type="Proteomes" id="UP000037784"/>
    </source>
</evidence>
<comment type="caution">
    <text evidence="2">The sequence shown here is derived from an EMBL/GenBank/DDBJ whole genome shotgun (WGS) entry which is preliminary data.</text>
</comment>
<evidence type="ECO:0000313" key="2">
    <source>
        <dbReference type="EMBL" id="GAP61615.1"/>
    </source>
</evidence>
<dbReference type="SUPFAM" id="SSF53335">
    <property type="entry name" value="S-adenosyl-L-methionine-dependent methyltransferases"/>
    <property type="match status" value="1"/>
</dbReference>
<keyword evidence="3" id="KW-1185">Reference proteome</keyword>
<protein>
    <recommendedName>
        <fullName evidence="1">Methyltransferase domain-containing protein</fullName>
    </recommendedName>
</protein>
<evidence type="ECO:0000259" key="1">
    <source>
        <dbReference type="Pfam" id="PF13649"/>
    </source>
</evidence>
<dbReference type="EMBL" id="BBZA01000003">
    <property type="protein sequence ID" value="GAP61615.1"/>
    <property type="molecule type" value="Genomic_DNA"/>
</dbReference>
<dbReference type="Pfam" id="PF13649">
    <property type="entry name" value="Methyltransf_25"/>
    <property type="match status" value="1"/>
</dbReference>
<dbReference type="InterPro" id="IPR029063">
    <property type="entry name" value="SAM-dependent_MTases_sf"/>
</dbReference>
<dbReference type="CDD" id="cd02440">
    <property type="entry name" value="AdoMet_MTases"/>
    <property type="match status" value="1"/>
</dbReference>
<dbReference type="InterPro" id="IPR041698">
    <property type="entry name" value="Methyltransf_25"/>
</dbReference>
<dbReference type="GO" id="GO:0008168">
    <property type="term" value="F:methyltransferase activity"/>
    <property type="evidence" value="ECO:0007669"/>
    <property type="project" value="TreeGrafter"/>
</dbReference>
<sequence>MNRKRVLERLFEYLYTDLWWFYDSAAWIASGGLWYEWVRTAAQFVETPPVLEVGFGRGRLLAFLHSKGIPVVGVDRSAQMVHAADRMLRRHHRHVPLVQADGRTLPFPDATFGTLITTFPAPYVQEGHTQQEFARVLRPGGRWICLDAAFGAHRWAIRLWPATLVYTFAGWRMHNTKGVIDTSITPTFVNLHLFDCHVEIVPVRETYVRLLLCKRRLI</sequence>
<reference evidence="3" key="1">
    <citation type="submission" date="2015-08" db="EMBL/GenBank/DDBJ databases">
        <title>Draft Genome Sequence of a Heterotrophic Facultative Anaerobic Bacterium Ardenticatena maritima Strain 110S.</title>
        <authorList>
            <person name="Kawaichi S."/>
            <person name="Yoshida T."/>
            <person name="Sako Y."/>
            <person name="Nakamura R."/>
        </authorList>
    </citation>
    <scope>NUCLEOTIDE SEQUENCE [LARGE SCALE GENOMIC DNA]</scope>
    <source>
        <strain evidence="3">110S</strain>
    </source>
</reference>
<gene>
    <name evidence="2" type="ORF">ARMA_0038</name>
</gene>
<dbReference type="Proteomes" id="UP000037784">
    <property type="component" value="Unassembled WGS sequence"/>
</dbReference>
<feature type="domain" description="Methyltransferase" evidence="1">
    <location>
        <begin position="50"/>
        <end position="141"/>
    </location>
</feature>
<accession>A0A0M8K4U8</accession>
<dbReference type="AlphaFoldDB" id="A0A0M8K4U8"/>
<dbReference type="Gene3D" id="3.40.50.150">
    <property type="entry name" value="Vaccinia Virus protein VP39"/>
    <property type="match status" value="1"/>
</dbReference>